<dbReference type="PROSITE" id="PS51257">
    <property type="entry name" value="PROKAR_LIPOPROTEIN"/>
    <property type="match status" value="1"/>
</dbReference>
<dbReference type="EMBL" id="RWIT01000015">
    <property type="protein sequence ID" value="RSK45176.1"/>
    <property type="molecule type" value="Genomic_DNA"/>
</dbReference>
<dbReference type="AlphaFoldDB" id="A0A3R9PSY2"/>
<protein>
    <submittedName>
        <fullName evidence="2">Uncharacterized protein</fullName>
    </submittedName>
</protein>
<feature type="transmembrane region" description="Helical" evidence="1">
    <location>
        <begin position="109"/>
        <end position="129"/>
    </location>
</feature>
<comment type="caution">
    <text evidence="2">The sequence shown here is derived from an EMBL/GenBank/DDBJ whole genome shotgun (WGS) entry which is preliminary data.</text>
</comment>
<gene>
    <name evidence="2" type="ORF">EI291_18875</name>
</gene>
<keyword evidence="1" id="KW-0812">Transmembrane</keyword>
<reference evidence="2 3" key="1">
    <citation type="submission" date="2018-12" db="EMBL/GenBank/DDBJ databases">
        <authorList>
            <person name="Feng G."/>
            <person name="Zhu H."/>
        </authorList>
    </citation>
    <scope>NUCLEOTIDE SEQUENCE [LARGE SCALE GENOMIC DNA]</scope>
    <source>
        <strain evidence="2 3">KCTC 12533</strain>
    </source>
</reference>
<evidence type="ECO:0000313" key="3">
    <source>
        <dbReference type="Proteomes" id="UP000273500"/>
    </source>
</evidence>
<evidence type="ECO:0000313" key="2">
    <source>
        <dbReference type="EMBL" id="RSK45176.1"/>
    </source>
</evidence>
<dbReference type="OrthoDB" id="885756at2"/>
<organism evidence="2 3">
    <name type="scientific">Hymenobacter rigui</name>
    <dbReference type="NCBI Taxonomy" id="334424"/>
    <lineage>
        <taxon>Bacteria</taxon>
        <taxon>Pseudomonadati</taxon>
        <taxon>Bacteroidota</taxon>
        <taxon>Cytophagia</taxon>
        <taxon>Cytophagales</taxon>
        <taxon>Hymenobacteraceae</taxon>
        <taxon>Hymenobacter</taxon>
    </lineage>
</organism>
<dbReference type="Proteomes" id="UP000273500">
    <property type="component" value="Unassembled WGS sequence"/>
</dbReference>
<accession>A0A3R9PSY2</accession>
<name>A0A3R9PSY2_9BACT</name>
<dbReference type="RefSeq" id="WP_125423746.1">
    <property type="nucleotide sequence ID" value="NZ_RWIT01000015.1"/>
</dbReference>
<keyword evidence="1" id="KW-1133">Transmembrane helix</keyword>
<proteinExistence type="predicted"/>
<keyword evidence="3" id="KW-1185">Reference proteome</keyword>
<sequence length="133" mass="14450">MRGLRFKDWALIALVLLIFYLAAGCTTTRELPPLVAAPTPEQLQAQAQLPPYLVPPPPAASPKQVQRWTDAQTQALANVNAPAGKVKLKNVGNPKTTNTIHEGITGRQLIIGMVLLGALGLVCWLKPWLIQTR</sequence>
<evidence type="ECO:0000256" key="1">
    <source>
        <dbReference type="SAM" id="Phobius"/>
    </source>
</evidence>
<keyword evidence="1" id="KW-0472">Membrane</keyword>